<dbReference type="Proteomes" id="UP000770661">
    <property type="component" value="Unassembled WGS sequence"/>
</dbReference>
<sequence length="549" mass="59981">MPGSLPGFRGDMDVDQEFPALSNKRGPPSPPREARKVPRSTQEQQQQPQEQQQQPRVQQQLPQDPLQLPQDLLQLPLEPQHPPDTQTKVTFLLRACNGARVFSHPGRVSHALHTSPLGKYIIEGETRSLGNGSALVVALWESVIPKVPILQDVTFTLGDWQVTCRRTERAGALAQYGKVGPLSEEIKDLEEIRSTLRPGTAVTSRRSRGSPPEACPLHQGRWIRLKVTGSLPSRVCIGQLVFWPQPYLLPILRCPASLKVGHSINTCRSSVRCGRCSGPHLSQGAEVACDRPFRCFQCGGHHGPRSAHCPFNQEAQQLYGRLVQEGMPLPDINSRLRLLPLPTFRPPPPSRPPTMPFPMAASPPRAVHPDIAYSSVATGNRYTVLQDLTEDDDSLRDPLPPSPHILAARSPRPRRYVRSPRQPAAPMAPAGGSYSPASPGEPTHFTTEAEVHHPPSFLSRDDAVPASSAPRAASRPQRLPGPPPPPNTPKFATPSASCSVHDKTQRHAADIHPSHGSLPPFYHQGSSVPAILASLWPALSSVLNVFLQC</sequence>
<dbReference type="OrthoDB" id="3270690at2759"/>
<evidence type="ECO:0000313" key="3">
    <source>
        <dbReference type="Proteomes" id="UP000770661"/>
    </source>
</evidence>
<proteinExistence type="predicted"/>
<evidence type="ECO:0008006" key="4">
    <source>
        <dbReference type="Google" id="ProtNLM"/>
    </source>
</evidence>
<evidence type="ECO:0000313" key="2">
    <source>
        <dbReference type="EMBL" id="KAG0723036.1"/>
    </source>
</evidence>
<protein>
    <recommendedName>
        <fullName evidence="4">CCHC-type domain-containing protein</fullName>
    </recommendedName>
</protein>
<comment type="caution">
    <text evidence="2">The sequence shown here is derived from an EMBL/GenBank/DDBJ whole genome shotgun (WGS) entry which is preliminary data.</text>
</comment>
<organism evidence="2 3">
    <name type="scientific">Chionoecetes opilio</name>
    <name type="common">Atlantic snow crab</name>
    <name type="synonym">Cancer opilio</name>
    <dbReference type="NCBI Taxonomy" id="41210"/>
    <lineage>
        <taxon>Eukaryota</taxon>
        <taxon>Metazoa</taxon>
        <taxon>Ecdysozoa</taxon>
        <taxon>Arthropoda</taxon>
        <taxon>Crustacea</taxon>
        <taxon>Multicrustacea</taxon>
        <taxon>Malacostraca</taxon>
        <taxon>Eumalacostraca</taxon>
        <taxon>Eucarida</taxon>
        <taxon>Decapoda</taxon>
        <taxon>Pleocyemata</taxon>
        <taxon>Brachyura</taxon>
        <taxon>Eubrachyura</taxon>
        <taxon>Majoidea</taxon>
        <taxon>Majidae</taxon>
        <taxon>Chionoecetes</taxon>
    </lineage>
</organism>
<feature type="compositionally biased region" description="Pro residues" evidence="1">
    <location>
        <begin position="479"/>
        <end position="488"/>
    </location>
</feature>
<reference evidence="2" key="1">
    <citation type="submission" date="2020-07" db="EMBL/GenBank/DDBJ databases">
        <title>The High-quality genome of the commercially important snow crab, Chionoecetes opilio.</title>
        <authorList>
            <person name="Jeong J.-H."/>
            <person name="Ryu S."/>
        </authorList>
    </citation>
    <scope>NUCLEOTIDE SEQUENCE</scope>
    <source>
        <strain evidence="2">MADBK_172401_WGS</strain>
        <tissue evidence="2">Digestive gland</tissue>
    </source>
</reference>
<evidence type="ECO:0000256" key="1">
    <source>
        <dbReference type="SAM" id="MobiDB-lite"/>
    </source>
</evidence>
<keyword evidence="3" id="KW-1185">Reference proteome</keyword>
<accession>A0A8J4YG76</accession>
<feature type="region of interest" description="Disordered" evidence="1">
    <location>
        <begin position="1"/>
        <end position="61"/>
    </location>
</feature>
<dbReference type="EMBL" id="JACEEZ010008729">
    <property type="protein sequence ID" value="KAG0723036.1"/>
    <property type="molecule type" value="Genomic_DNA"/>
</dbReference>
<feature type="region of interest" description="Disordered" evidence="1">
    <location>
        <begin position="391"/>
        <end position="508"/>
    </location>
</feature>
<feature type="compositionally biased region" description="Low complexity" evidence="1">
    <location>
        <begin position="464"/>
        <end position="478"/>
    </location>
</feature>
<gene>
    <name evidence="2" type="ORF">GWK47_043391</name>
</gene>
<feature type="compositionally biased region" description="Low complexity" evidence="1">
    <location>
        <begin position="42"/>
        <end position="61"/>
    </location>
</feature>
<feature type="compositionally biased region" description="Basic and acidic residues" evidence="1">
    <location>
        <begin position="447"/>
        <end position="463"/>
    </location>
</feature>
<dbReference type="AlphaFoldDB" id="A0A8J4YG76"/>
<name>A0A8J4YG76_CHIOP</name>